<keyword evidence="3" id="KW-1185">Reference proteome</keyword>
<reference evidence="3" key="1">
    <citation type="journal article" date="2012" name="PLoS Genet.">
        <title>The genomes of the fungal plant pathogens Cladosporium fulvum and Dothistroma septosporum reveal adaptation to different hosts and lifestyles but also signatures of common ancestry.</title>
        <authorList>
            <person name="de Wit P.J.G.M."/>
            <person name="van der Burgt A."/>
            <person name="Oekmen B."/>
            <person name="Stergiopoulos I."/>
            <person name="Abd-Elsalam K.A."/>
            <person name="Aerts A.L."/>
            <person name="Bahkali A.H."/>
            <person name="Beenen H.G."/>
            <person name="Chettri P."/>
            <person name="Cox M.P."/>
            <person name="Datema E."/>
            <person name="de Vries R.P."/>
            <person name="Dhillon B."/>
            <person name="Ganley A.R."/>
            <person name="Griffiths S.A."/>
            <person name="Guo Y."/>
            <person name="Hamelin R.C."/>
            <person name="Henrissat B."/>
            <person name="Kabir M.S."/>
            <person name="Jashni M.K."/>
            <person name="Kema G."/>
            <person name="Klaubauf S."/>
            <person name="Lapidus A."/>
            <person name="Levasseur A."/>
            <person name="Lindquist E."/>
            <person name="Mehrabi R."/>
            <person name="Ohm R.A."/>
            <person name="Owen T.J."/>
            <person name="Salamov A."/>
            <person name="Schwelm A."/>
            <person name="Schijlen E."/>
            <person name="Sun H."/>
            <person name="van den Burg H.A."/>
            <person name="van Ham R.C.H.J."/>
            <person name="Zhang S."/>
            <person name="Goodwin S.B."/>
            <person name="Grigoriev I.V."/>
            <person name="Collemare J."/>
            <person name="Bradshaw R.E."/>
        </authorList>
    </citation>
    <scope>NUCLEOTIDE SEQUENCE [LARGE SCALE GENOMIC DNA]</scope>
    <source>
        <strain evidence="3">NZE10 / CBS 128990</strain>
    </source>
</reference>
<organism evidence="2 3">
    <name type="scientific">Dothistroma septosporum (strain NZE10 / CBS 128990)</name>
    <name type="common">Red band needle blight fungus</name>
    <name type="synonym">Mycosphaerella pini</name>
    <dbReference type="NCBI Taxonomy" id="675120"/>
    <lineage>
        <taxon>Eukaryota</taxon>
        <taxon>Fungi</taxon>
        <taxon>Dikarya</taxon>
        <taxon>Ascomycota</taxon>
        <taxon>Pezizomycotina</taxon>
        <taxon>Dothideomycetes</taxon>
        <taxon>Dothideomycetidae</taxon>
        <taxon>Mycosphaerellales</taxon>
        <taxon>Mycosphaerellaceae</taxon>
        <taxon>Dothistroma</taxon>
    </lineage>
</organism>
<accession>N1Q5H4</accession>
<sequence length="188" mass="20632">MCIDTGFLFTRDGLQEDIVLGERPAKRARKVPTSEDMGRELGQSAPATDGDNPDSERPSRLQELPAELRILVYELVVGEAIIPVNPKQPGVITDGSPLLRLSKAIRCEYLDVLTKTSTIVAENKDFKFQPSCVLPQQTRPKNAVRLPSHGTACKAIDTYHHIAGRSLVLPSEIHQPPPAMAQSVHHAQ</sequence>
<name>N1Q5H4_DOTSN</name>
<dbReference type="Proteomes" id="UP000016933">
    <property type="component" value="Unassembled WGS sequence"/>
</dbReference>
<evidence type="ECO:0000313" key="2">
    <source>
        <dbReference type="EMBL" id="EME50349.1"/>
    </source>
</evidence>
<protein>
    <submittedName>
        <fullName evidence="2">Uncharacterized protein</fullName>
    </submittedName>
</protein>
<evidence type="ECO:0000256" key="1">
    <source>
        <dbReference type="SAM" id="MobiDB-lite"/>
    </source>
</evidence>
<dbReference type="HOGENOM" id="CLU_1441022_0_0_1"/>
<dbReference type="AlphaFoldDB" id="N1Q5H4"/>
<evidence type="ECO:0000313" key="3">
    <source>
        <dbReference type="Proteomes" id="UP000016933"/>
    </source>
</evidence>
<feature type="region of interest" description="Disordered" evidence="1">
    <location>
        <begin position="25"/>
        <end position="59"/>
    </location>
</feature>
<reference evidence="2 3" key="2">
    <citation type="journal article" date="2012" name="PLoS Pathog.">
        <title>Diverse lifestyles and strategies of plant pathogenesis encoded in the genomes of eighteen Dothideomycetes fungi.</title>
        <authorList>
            <person name="Ohm R.A."/>
            <person name="Feau N."/>
            <person name="Henrissat B."/>
            <person name="Schoch C.L."/>
            <person name="Horwitz B.A."/>
            <person name="Barry K.W."/>
            <person name="Condon B.J."/>
            <person name="Copeland A.C."/>
            <person name="Dhillon B."/>
            <person name="Glaser F."/>
            <person name="Hesse C.N."/>
            <person name="Kosti I."/>
            <person name="LaButti K."/>
            <person name="Lindquist E.A."/>
            <person name="Lucas S."/>
            <person name="Salamov A.A."/>
            <person name="Bradshaw R.E."/>
            <person name="Ciuffetti L."/>
            <person name="Hamelin R.C."/>
            <person name="Kema G.H.J."/>
            <person name="Lawrence C."/>
            <person name="Scott J.A."/>
            <person name="Spatafora J.W."/>
            <person name="Turgeon B.G."/>
            <person name="de Wit P.J.G.M."/>
            <person name="Zhong S."/>
            <person name="Goodwin S.B."/>
            <person name="Grigoriev I.V."/>
        </authorList>
    </citation>
    <scope>NUCLEOTIDE SEQUENCE [LARGE SCALE GENOMIC DNA]</scope>
    <source>
        <strain evidence="3">NZE10 / CBS 128990</strain>
    </source>
</reference>
<dbReference type="EMBL" id="KB446535">
    <property type="protein sequence ID" value="EME50349.1"/>
    <property type="molecule type" value="Genomic_DNA"/>
</dbReference>
<proteinExistence type="predicted"/>
<gene>
    <name evidence="2" type="ORF">DOTSEDRAFT_20711</name>
</gene>